<evidence type="ECO:0000313" key="2">
    <source>
        <dbReference type="EMBL" id="CAB0006286.1"/>
    </source>
</evidence>
<dbReference type="EMBL" id="CADCXU010017539">
    <property type="protein sequence ID" value="CAB0006286.1"/>
    <property type="molecule type" value="Genomic_DNA"/>
</dbReference>
<feature type="non-terminal residue" evidence="2">
    <location>
        <position position="58"/>
    </location>
</feature>
<name>A0A6H5GR54_9HEMI</name>
<gene>
    <name evidence="2" type="ORF">NTEN_LOCUS11763</name>
</gene>
<sequence length="58" mass="7075">MKINTKDRQPDGVLEKQNTERCSFTRRTFQQREPDYMKTSRRQRESRKKSIIGIILQF</sequence>
<feature type="region of interest" description="Disordered" evidence="1">
    <location>
        <begin position="1"/>
        <end position="47"/>
    </location>
</feature>
<organism evidence="2 3">
    <name type="scientific">Nesidiocoris tenuis</name>
    <dbReference type="NCBI Taxonomy" id="355587"/>
    <lineage>
        <taxon>Eukaryota</taxon>
        <taxon>Metazoa</taxon>
        <taxon>Ecdysozoa</taxon>
        <taxon>Arthropoda</taxon>
        <taxon>Hexapoda</taxon>
        <taxon>Insecta</taxon>
        <taxon>Pterygota</taxon>
        <taxon>Neoptera</taxon>
        <taxon>Paraneoptera</taxon>
        <taxon>Hemiptera</taxon>
        <taxon>Heteroptera</taxon>
        <taxon>Panheteroptera</taxon>
        <taxon>Cimicomorpha</taxon>
        <taxon>Miridae</taxon>
        <taxon>Dicyphina</taxon>
        <taxon>Nesidiocoris</taxon>
    </lineage>
</organism>
<reference evidence="2 3" key="1">
    <citation type="submission" date="2020-02" db="EMBL/GenBank/DDBJ databases">
        <authorList>
            <person name="Ferguson B K."/>
        </authorList>
    </citation>
    <scope>NUCLEOTIDE SEQUENCE [LARGE SCALE GENOMIC DNA]</scope>
</reference>
<proteinExistence type="predicted"/>
<dbReference type="AlphaFoldDB" id="A0A6H5GR54"/>
<feature type="compositionally biased region" description="Basic and acidic residues" evidence="1">
    <location>
        <begin position="1"/>
        <end position="19"/>
    </location>
</feature>
<keyword evidence="3" id="KW-1185">Reference proteome</keyword>
<evidence type="ECO:0000256" key="1">
    <source>
        <dbReference type="SAM" id="MobiDB-lite"/>
    </source>
</evidence>
<protein>
    <submittedName>
        <fullName evidence="2">Uncharacterized protein</fullName>
    </submittedName>
</protein>
<dbReference type="Proteomes" id="UP000479000">
    <property type="component" value="Unassembled WGS sequence"/>
</dbReference>
<evidence type="ECO:0000313" key="3">
    <source>
        <dbReference type="Proteomes" id="UP000479000"/>
    </source>
</evidence>
<accession>A0A6H5GR54</accession>